<evidence type="ECO:0000313" key="6">
    <source>
        <dbReference type="EMBL" id="KAI9559014.1"/>
    </source>
</evidence>
<dbReference type="InterPro" id="IPR004521">
    <property type="entry name" value="Uncharacterised_CHP00451"/>
</dbReference>
<dbReference type="GO" id="GO:0001731">
    <property type="term" value="P:formation of translation preinitiation complex"/>
    <property type="evidence" value="ECO:0007669"/>
    <property type="project" value="InterPro"/>
</dbReference>
<dbReference type="Pfam" id="PF01253">
    <property type="entry name" value="SUI1"/>
    <property type="match status" value="1"/>
</dbReference>
<dbReference type="InterPro" id="IPR048248">
    <property type="entry name" value="PUA_eIF2d-like"/>
</dbReference>
<dbReference type="InterPro" id="IPR058886">
    <property type="entry name" value="SWIB_eIF2D"/>
</dbReference>
<dbReference type="GO" id="GO:0003743">
    <property type="term" value="F:translation initiation factor activity"/>
    <property type="evidence" value="ECO:0007669"/>
    <property type="project" value="InterPro"/>
</dbReference>
<dbReference type="InterPro" id="IPR036885">
    <property type="entry name" value="SWIB_MDM2_dom_sf"/>
</dbReference>
<evidence type="ECO:0000313" key="7">
    <source>
        <dbReference type="Proteomes" id="UP000820818"/>
    </source>
</evidence>
<protein>
    <recommendedName>
        <fullName evidence="8">Eukaryotic translation initiation factor 2D</fullName>
    </recommendedName>
</protein>
<name>A0AAD5KT25_9CRUS</name>
<reference evidence="6 7" key="1">
    <citation type="submission" date="2022-05" db="EMBL/GenBank/DDBJ databases">
        <title>A multi-omics perspective on studying reproductive biology in Daphnia sinensis.</title>
        <authorList>
            <person name="Jia J."/>
        </authorList>
    </citation>
    <scope>NUCLEOTIDE SEQUENCE [LARGE SCALE GENOMIC DNA]</scope>
    <source>
        <strain evidence="6 7">WSL</strain>
    </source>
</reference>
<comment type="similarity">
    <text evidence="1">Belongs to the eIF2D family.</text>
</comment>
<evidence type="ECO:0000256" key="3">
    <source>
        <dbReference type="SAM" id="MobiDB-lite"/>
    </source>
</evidence>
<dbReference type="EMBL" id="WJBH02000005">
    <property type="protein sequence ID" value="KAI9559014.1"/>
    <property type="molecule type" value="Genomic_DNA"/>
</dbReference>
<dbReference type="SUPFAM" id="SSF47592">
    <property type="entry name" value="SWIB/MDM2 domain"/>
    <property type="match status" value="1"/>
</dbReference>
<proteinExistence type="inferred from homology"/>
<gene>
    <name evidence="6" type="ORF">GHT06_015803</name>
</gene>
<evidence type="ECO:0000256" key="1">
    <source>
        <dbReference type="ARBA" id="ARBA00010359"/>
    </source>
</evidence>
<dbReference type="InterPro" id="IPR057429">
    <property type="entry name" value="WH_eIF2D"/>
</dbReference>
<dbReference type="SUPFAM" id="SSF88697">
    <property type="entry name" value="PUA domain-like"/>
    <property type="match status" value="1"/>
</dbReference>
<feature type="domain" description="SUI1" evidence="4">
    <location>
        <begin position="486"/>
        <end position="558"/>
    </location>
</feature>
<dbReference type="Pfam" id="PF25304">
    <property type="entry name" value="WHD_eIF2D"/>
    <property type="match status" value="1"/>
</dbReference>
<evidence type="ECO:0000259" key="4">
    <source>
        <dbReference type="PROSITE" id="PS50296"/>
    </source>
</evidence>
<evidence type="ECO:0008006" key="8">
    <source>
        <dbReference type="Google" id="ProtNLM"/>
    </source>
</evidence>
<dbReference type="InterPro" id="IPR041366">
    <property type="entry name" value="Pre-PUA"/>
</dbReference>
<accession>A0AAD5KT25</accession>
<dbReference type="PROSITE" id="PS51925">
    <property type="entry name" value="SWIB_MDM2"/>
    <property type="match status" value="1"/>
</dbReference>
<comment type="caution">
    <text evidence="6">The sequence shown here is derived from an EMBL/GenBank/DDBJ whole genome shotgun (WGS) entry which is preliminary data.</text>
</comment>
<dbReference type="Pfam" id="PF26292">
    <property type="entry name" value="PUA_elF2D"/>
    <property type="match status" value="1"/>
</dbReference>
<dbReference type="PROSITE" id="PS50890">
    <property type="entry name" value="PUA"/>
    <property type="match status" value="1"/>
</dbReference>
<organism evidence="6 7">
    <name type="scientific">Daphnia sinensis</name>
    <dbReference type="NCBI Taxonomy" id="1820382"/>
    <lineage>
        <taxon>Eukaryota</taxon>
        <taxon>Metazoa</taxon>
        <taxon>Ecdysozoa</taxon>
        <taxon>Arthropoda</taxon>
        <taxon>Crustacea</taxon>
        <taxon>Branchiopoda</taxon>
        <taxon>Diplostraca</taxon>
        <taxon>Cladocera</taxon>
        <taxon>Anomopoda</taxon>
        <taxon>Daphniidae</taxon>
        <taxon>Daphnia</taxon>
        <taxon>Daphnia similis group</taxon>
    </lineage>
</organism>
<dbReference type="AlphaFoldDB" id="A0AAD5KT25"/>
<dbReference type="Gene3D" id="3.10.400.20">
    <property type="match status" value="1"/>
</dbReference>
<dbReference type="PANTHER" id="PTHR12217:SF4">
    <property type="entry name" value="EUKARYOTIC TRANSLATION INITIATION FACTOR 2D"/>
    <property type="match status" value="1"/>
</dbReference>
<evidence type="ECO:0000256" key="2">
    <source>
        <dbReference type="ARBA" id="ARBA00022490"/>
    </source>
</evidence>
<dbReference type="CDD" id="cd11608">
    <property type="entry name" value="eIF2D_C"/>
    <property type="match status" value="1"/>
</dbReference>
<dbReference type="Pfam" id="PF26291">
    <property type="entry name" value="SWIB_eIF2D"/>
    <property type="match status" value="1"/>
</dbReference>
<dbReference type="Proteomes" id="UP000820818">
    <property type="component" value="Linkage Group LG5"/>
</dbReference>
<dbReference type="InterPro" id="IPR003121">
    <property type="entry name" value="SWIB_MDM2_domain"/>
</dbReference>
<keyword evidence="2" id="KW-0963">Cytoplasm</keyword>
<dbReference type="InterPro" id="IPR048247">
    <property type="entry name" value="eIF2D_N"/>
</dbReference>
<dbReference type="CDD" id="cd11610">
    <property type="entry name" value="eIF2D_N"/>
    <property type="match status" value="1"/>
</dbReference>
<feature type="region of interest" description="Disordered" evidence="3">
    <location>
        <begin position="188"/>
        <end position="256"/>
    </location>
</feature>
<dbReference type="InterPro" id="IPR036877">
    <property type="entry name" value="SUI1_dom_sf"/>
</dbReference>
<dbReference type="PANTHER" id="PTHR12217">
    <property type="entry name" value="EUKARYOTIC TRANSLATION INITIATION FACTOR 2D"/>
    <property type="match status" value="1"/>
</dbReference>
<evidence type="ECO:0000259" key="5">
    <source>
        <dbReference type="PROSITE" id="PS51925"/>
    </source>
</evidence>
<dbReference type="SUPFAM" id="SSF55159">
    <property type="entry name" value="eIF1-like"/>
    <property type="match status" value="1"/>
</dbReference>
<dbReference type="GO" id="GO:0003723">
    <property type="term" value="F:RNA binding"/>
    <property type="evidence" value="ECO:0007669"/>
    <property type="project" value="InterPro"/>
</dbReference>
<sequence length="577" mass="64514">MFNKPFRVKSNTPIKGSERKKLKAELQKCYPTITEEDLVLAIPNKEEMSVMKIETHGGEIVTAHVVGKKPIVFHIRDKLYPTVYLLWVLPNKLVHYFTTWNEVVPKFSNGADLMLPGIIVKEEIGLRAYGRLNKGVTVAINSNTNSAAVAVGITALSSEDMYMAGRRGKGVEILHCIGDFLWQVGTKESPPELGPPGCQPEADSKDIPPQNATASSEEQAESSETKQPEILDTNRESVSEPTKLSTEAEAEQKNPQETMDDLLNYCFFKALKTTAKKIELPVLTSNFYRLHIVPSCPSEKTLDVKKSSYKKLSKFLDVLKKEGVIEVKEFTKGVESISAIRYDHERVRSFRVDINDKQEQQPVLEKVGEMEKYLPPVITRMYAVNAVCLPLFTPTYRKGTNLTTQQIRQYLTEYVRANQLQNATNPSQVTLDPILSDVVLKKGEVVPSLSWEELMNRIQTKLSTVYEMIFPNQTAPVIVKGELEPVEITTASRAGNKKVTLISGLETYRIDLDEFARRCQLGVAASTTITSSPAKKGQVVLVQGNQIGFVGNLLIDEYGIPKQFIQGFDLKKAKSKK</sequence>
<feature type="domain" description="DM2" evidence="5">
    <location>
        <begin position="377"/>
        <end position="464"/>
    </location>
</feature>
<dbReference type="GO" id="GO:0005737">
    <property type="term" value="C:cytoplasm"/>
    <property type="evidence" value="ECO:0007669"/>
    <property type="project" value="UniProtKB-SubCell"/>
</dbReference>
<dbReference type="Gene3D" id="3.30.780.10">
    <property type="entry name" value="SUI1-like domain"/>
    <property type="match status" value="1"/>
</dbReference>
<dbReference type="InterPro" id="IPR015947">
    <property type="entry name" value="PUA-like_sf"/>
</dbReference>
<dbReference type="InterPro" id="IPR001950">
    <property type="entry name" value="SUI1"/>
</dbReference>
<keyword evidence="7" id="KW-1185">Reference proteome</keyword>
<dbReference type="InterPro" id="IPR039757">
    <property type="entry name" value="EIF2D"/>
</dbReference>
<dbReference type="NCBIfam" id="TIGR00451">
    <property type="entry name" value="unchar_dom_2"/>
    <property type="match status" value="1"/>
</dbReference>
<dbReference type="Pfam" id="PF17832">
    <property type="entry name" value="Pre-PUA"/>
    <property type="match status" value="1"/>
</dbReference>
<dbReference type="FunFam" id="3.10.400.20:FF:000004">
    <property type="entry name" value="Eukaryotic Initiation Factor"/>
    <property type="match status" value="1"/>
</dbReference>
<dbReference type="InterPro" id="IPR039759">
    <property type="entry name" value="eIF2D_SUI1"/>
</dbReference>
<dbReference type="PROSITE" id="PS50296">
    <property type="entry name" value="SUI1"/>
    <property type="match status" value="1"/>
</dbReference>
<feature type="compositionally biased region" description="Basic and acidic residues" evidence="3">
    <location>
        <begin position="223"/>
        <end position="238"/>
    </location>
</feature>
<dbReference type="CDD" id="cd21156">
    <property type="entry name" value="PUA_eIF2d-like"/>
    <property type="match status" value="1"/>
</dbReference>